<dbReference type="AlphaFoldDB" id="A0A1Z5KKG0"/>
<organism evidence="2 3">
    <name type="scientific">Fistulifera solaris</name>
    <name type="common">Oleaginous diatom</name>
    <dbReference type="NCBI Taxonomy" id="1519565"/>
    <lineage>
        <taxon>Eukaryota</taxon>
        <taxon>Sar</taxon>
        <taxon>Stramenopiles</taxon>
        <taxon>Ochrophyta</taxon>
        <taxon>Bacillariophyta</taxon>
        <taxon>Bacillariophyceae</taxon>
        <taxon>Bacillariophycidae</taxon>
        <taxon>Naviculales</taxon>
        <taxon>Naviculaceae</taxon>
        <taxon>Fistulifera</taxon>
    </lineage>
</organism>
<dbReference type="GO" id="GO:0000796">
    <property type="term" value="C:condensin complex"/>
    <property type="evidence" value="ECO:0007669"/>
    <property type="project" value="TreeGrafter"/>
</dbReference>
<accession>A0A1Z5KKG0</accession>
<dbReference type="InterPro" id="IPR011989">
    <property type="entry name" value="ARM-like"/>
</dbReference>
<proteinExistence type="predicted"/>
<evidence type="ECO:0000313" key="3">
    <source>
        <dbReference type="Proteomes" id="UP000198406"/>
    </source>
</evidence>
<protein>
    <submittedName>
        <fullName evidence="2">Condensin-2 complex subunit G2</fullName>
    </submittedName>
</protein>
<dbReference type="PANTHER" id="PTHR16199:SF4">
    <property type="entry name" value="CONDENSIN-2 COMPLEX SUBUNIT G2"/>
    <property type="match status" value="1"/>
</dbReference>
<dbReference type="GO" id="GO:0005634">
    <property type="term" value="C:nucleus"/>
    <property type="evidence" value="ECO:0007669"/>
    <property type="project" value="InterPro"/>
</dbReference>
<sequence>MTASSSVTVEALLHADTVHALLRLSENTFKQGAPQFTKAQARRFFGMWLDQFAMAMEEEVLQRVAQILVYYLKQPKPVLLQVMIDLTRHLHDALTGDLSLKTRQTILSLCELWWKQDFPQKEQFIANALPYWLESPEDAAAVQKLYELKDALDCIDFAADESLRAAVLSLVSNPLVLKTGKKLLVHLLQNRDLIEPLHQAIKVQLVGNKTKIVNVYADVYYKAYHETKDPELQDALEHIVWSDFVQAVLHAADPDTHKAVRMVLQPLHAAQKHYEALLHRLYGPILWRALSAPQTQVRLQAAQILPEVFPLRGEHSSALAAVEQCVTALTGLLEDRVPKVRVAGASATAQVLCDYWTILPLASIRMLLNWLVTKHASDTSSASVRVGALNAVSLVLQNPQSHAVLRPLLPSLGNLLHDKTESVRLATVRMLLCVKETSDLAYYHVVPVYHLNARLANEVVNSSVAAALTSLLMSSYFPPDPATQIARTLHFLQTDPQAAATFYANVHRFLDTAQVAALAAMLWQTVLTAVETEKNHQNKLQSSDPSGKRRKKAAAKDDNENNAKGEEDDEDFFSSADAALMVTLTDTINVLWGSIAKDLHEDVVSFLVDHMEDWSETLQHFETNPDNRLVVQNILKIVRRLPSCDDLKINAENLNVAGYLSVYCHWGRSDEVISCLAKSLETNLGVEEEILFSTPEAKTKKRKSRRGKQGESIESLPASVALKVVHELLQDPDIRHYLLSPVLEKALEKGTKLAEKMLSRDRMIGESDIDFVLRVCEIYGRFVLHQAAARDEPNLIMTPQAVNLLRWMSVKVIPMLKDVDTDQSCAESSIPFNDPDLSTIAVEQSFADWPASPTPAGPPRRRRDTKATPNRVEVEKRSSLSPDIPRALAISLVQLTCVVFAEWLAISGGVGGSIIDSQLSEWFSAVSDDTTVIAVMSKLAFQLVRTSDQYLLFEQIMRKGPESNGLVRKLVSTLSSPLSKCQHKTIEVVFETAKAMYDPLKDEQYHSSWDEMWTQSSSAISAAVSAVVANRVSVNVLIDLATKTPSNPFSKQLLFLLHDRVTERSSDFTVQPEDVVA</sequence>
<dbReference type="GO" id="GO:0000070">
    <property type="term" value="P:mitotic sister chromatid segregation"/>
    <property type="evidence" value="ECO:0007669"/>
    <property type="project" value="TreeGrafter"/>
</dbReference>
<name>A0A1Z5KKG0_FISSO</name>
<reference evidence="2 3" key="1">
    <citation type="journal article" date="2015" name="Plant Cell">
        <title>Oil accumulation by the oleaginous diatom Fistulifera solaris as revealed by the genome and transcriptome.</title>
        <authorList>
            <person name="Tanaka T."/>
            <person name="Maeda Y."/>
            <person name="Veluchamy A."/>
            <person name="Tanaka M."/>
            <person name="Abida H."/>
            <person name="Marechal E."/>
            <person name="Bowler C."/>
            <person name="Muto M."/>
            <person name="Sunaga Y."/>
            <person name="Tanaka M."/>
            <person name="Yoshino T."/>
            <person name="Taniguchi T."/>
            <person name="Fukuda Y."/>
            <person name="Nemoto M."/>
            <person name="Matsumoto M."/>
            <person name="Wong P.S."/>
            <person name="Aburatani S."/>
            <person name="Fujibuchi W."/>
        </authorList>
    </citation>
    <scope>NUCLEOTIDE SEQUENCE [LARGE SCALE GENOMIC DNA]</scope>
    <source>
        <strain evidence="2 3">JPCC DA0580</strain>
    </source>
</reference>
<feature type="region of interest" description="Disordered" evidence="1">
    <location>
        <begin position="534"/>
        <end position="569"/>
    </location>
</feature>
<dbReference type="Gene3D" id="1.25.10.10">
    <property type="entry name" value="Leucine-rich Repeat Variant"/>
    <property type="match status" value="1"/>
</dbReference>
<dbReference type="PANTHER" id="PTHR16199">
    <property type="entry name" value="CONDENSIN-2 COMPLEX SUBUNIT G2"/>
    <property type="match status" value="1"/>
</dbReference>
<dbReference type="InterPro" id="IPR024741">
    <property type="entry name" value="Condensin2_G2"/>
</dbReference>
<dbReference type="OrthoDB" id="10062843at2759"/>
<dbReference type="Proteomes" id="UP000198406">
    <property type="component" value="Unassembled WGS sequence"/>
</dbReference>
<dbReference type="InParanoid" id="A0A1Z5KKG0"/>
<dbReference type="EMBL" id="BDSP01000252">
    <property type="protein sequence ID" value="GAX26769.1"/>
    <property type="molecule type" value="Genomic_DNA"/>
</dbReference>
<feature type="region of interest" description="Disordered" evidence="1">
    <location>
        <begin position="848"/>
        <end position="878"/>
    </location>
</feature>
<evidence type="ECO:0000313" key="2">
    <source>
        <dbReference type="EMBL" id="GAX26769.1"/>
    </source>
</evidence>
<comment type="caution">
    <text evidence="2">The sequence shown here is derived from an EMBL/GenBank/DDBJ whole genome shotgun (WGS) entry which is preliminary data.</text>
</comment>
<dbReference type="Pfam" id="PF12422">
    <property type="entry name" value="Condensin2nSMC"/>
    <property type="match status" value="1"/>
</dbReference>
<gene>
    <name evidence="2" type="ORF">FisN_9Lh036</name>
</gene>
<dbReference type="SUPFAM" id="SSF48371">
    <property type="entry name" value="ARM repeat"/>
    <property type="match status" value="1"/>
</dbReference>
<feature type="compositionally biased region" description="Basic and acidic residues" evidence="1">
    <location>
        <begin position="554"/>
        <end position="565"/>
    </location>
</feature>
<dbReference type="InterPro" id="IPR016024">
    <property type="entry name" value="ARM-type_fold"/>
</dbReference>
<keyword evidence="3" id="KW-1185">Reference proteome</keyword>
<evidence type="ECO:0000256" key="1">
    <source>
        <dbReference type="SAM" id="MobiDB-lite"/>
    </source>
</evidence>